<accession>A0ABV5HVU4</accession>
<gene>
    <name evidence="1" type="ORF">ACFFU4_02135</name>
</gene>
<keyword evidence="2" id="KW-1185">Reference proteome</keyword>
<protein>
    <submittedName>
        <fullName evidence="1">Flagellar biosynthesis protein</fullName>
    </submittedName>
</protein>
<organism evidence="1 2">
    <name type="scientific">Roseovarius ramblicola</name>
    <dbReference type="NCBI Taxonomy" id="2022336"/>
    <lineage>
        <taxon>Bacteria</taxon>
        <taxon>Pseudomonadati</taxon>
        <taxon>Pseudomonadota</taxon>
        <taxon>Alphaproteobacteria</taxon>
        <taxon>Rhodobacterales</taxon>
        <taxon>Roseobacteraceae</taxon>
        <taxon>Roseovarius</taxon>
    </lineage>
</organism>
<dbReference type="Proteomes" id="UP001589670">
    <property type="component" value="Unassembled WGS sequence"/>
</dbReference>
<evidence type="ECO:0000313" key="2">
    <source>
        <dbReference type="Proteomes" id="UP001589670"/>
    </source>
</evidence>
<comment type="caution">
    <text evidence="1">The sequence shown here is derived from an EMBL/GenBank/DDBJ whole genome shotgun (WGS) entry which is preliminary data.</text>
</comment>
<dbReference type="EMBL" id="JBHMEC010000003">
    <property type="protein sequence ID" value="MFB9148549.1"/>
    <property type="molecule type" value="Genomic_DNA"/>
</dbReference>
<name>A0ABV5HVU4_9RHOB</name>
<evidence type="ECO:0000313" key="1">
    <source>
        <dbReference type="EMBL" id="MFB9148549.1"/>
    </source>
</evidence>
<keyword evidence="1" id="KW-0282">Flagellum</keyword>
<proteinExistence type="predicted"/>
<reference evidence="1 2" key="1">
    <citation type="submission" date="2024-09" db="EMBL/GenBank/DDBJ databases">
        <authorList>
            <person name="Sun Q."/>
            <person name="Mori K."/>
        </authorList>
    </citation>
    <scope>NUCLEOTIDE SEQUENCE [LARGE SCALE GENOMIC DNA]</scope>
    <source>
        <strain evidence="1 2">CECT 9424</strain>
    </source>
</reference>
<keyword evidence="1" id="KW-0966">Cell projection</keyword>
<dbReference type="RefSeq" id="WP_377066578.1">
    <property type="nucleotide sequence ID" value="NZ_JBHMEC010000003.1"/>
</dbReference>
<sequence length="197" mass="21150">MSISHLLEDFDAVRDGHEITLTDVSLEDERLAAFETGYRAGWDDAVEAQAGDARRITADLAQNLQDLSFTYEEAHAAVLQALRPLLAQVTSAVLPRLAQESLGPRVAGMLDELARDQGRRAIEIAASPDDATRLAHLLEARPDLGATLAEDDTLGPGQVLLRFGEAEHEIDLAGVLAGIDAAIHGFFDQTQQGKTSA</sequence>
<keyword evidence="1" id="KW-0969">Cilium</keyword>